<evidence type="ECO:0000313" key="10">
    <source>
        <dbReference type="EMBL" id="KAF8785850.1"/>
    </source>
</evidence>
<evidence type="ECO:0000313" key="11">
    <source>
        <dbReference type="Proteomes" id="UP000807504"/>
    </source>
</evidence>
<dbReference type="GO" id="GO:0004519">
    <property type="term" value="F:endonuclease activity"/>
    <property type="evidence" value="ECO:0007669"/>
    <property type="project" value="UniProtKB-KW"/>
</dbReference>
<dbReference type="GO" id="GO:0006310">
    <property type="term" value="P:DNA recombination"/>
    <property type="evidence" value="ECO:0007669"/>
    <property type="project" value="UniProtKB-KW"/>
</dbReference>
<sequence>MPYPPQQNGAAERRNRRLVECARCLVHNKKLPIKLWAEEINTLIYMLIRSAKKHLYLIRSLMKYDLSKKNHAFTTYEFLSPNVTSTFQSNRGENGVPKIREITWLDCSDKDDHKLWPKNNEVVLSRDMLETMVASVNDAKLDKIVYIILLVDDEESSD</sequence>
<comment type="caution">
    <text evidence="10">The sequence shown here is derived from an EMBL/GenBank/DDBJ whole genome shotgun (WGS) entry which is preliminary data.</text>
</comment>
<keyword evidence="7" id="KW-0695">RNA-directed DNA polymerase</keyword>
<keyword evidence="1" id="KW-0540">Nuclease</keyword>
<dbReference type="GO" id="GO:0003887">
    <property type="term" value="F:DNA-directed DNA polymerase activity"/>
    <property type="evidence" value="ECO:0007669"/>
    <property type="project" value="UniProtKB-KW"/>
</dbReference>
<dbReference type="SUPFAM" id="SSF53098">
    <property type="entry name" value="Ribonuclease H-like"/>
    <property type="match status" value="1"/>
</dbReference>
<accession>A0A8T0F8Y8</accession>
<evidence type="ECO:0000256" key="6">
    <source>
        <dbReference type="ARBA" id="ARBA00022908"/>
    </source>
</evidence>
<dbReference type="InterPro" id="IPR039537">
    <property type="entry name" value="Retrotran_Ty1/copia-like"/>
</dbReference>
<evidence type="ECO:0000256" key="2">
    <source>
        <dbReference type="ARBA" id="ARBA00022723"/>
    </source>
</evidence>
<reference evidence="10" key="1">
    <citation type="journal article" date="2020" name="bioRxiv">
        <title>Chromosome-level reference genome of the European wasp spider Argiope bruennichi: a resource for studies on range expansion and evolutionary adaptation.</title>
        <authorList>
            <person name="Sheffer M.M."/>
            <person name="Hoppe A."/>
            <person name="Krehenwinkel H."/>
            <person name="Uhl G."/>
            <person name="Kuss A.W."/>
            <person name="Jensen L."/>
            <person name="Jensen C."/>
            <person name="Gillespie R.G."/>
            <person name="Hoff K.J."/>
            <person name="Prost S."/>
        </authorList>
    </citation>
    <scope>NUCLEOTIDE SEQUENCE</scope>
</reference>
<evidence type="ECO:0000256" key="8">
    <source>
        <dbReference type="ARBA" id="ARBA00022932"/>
    </source>
</evidence>
<dbReference type="GO" id="GO:0003676">
    <property type="term" value="F:nucleic acid binding"/>
    <property type="evidence" value="ECO:0007669"/>
    <property type="project" value="InterPro"/>
</dbReference>
<dbReference type="PANTHER" id="PTHR42648">
    <property type="entry name" value="TRANSPOSASE, PUTATIVE-RELATED"/>
    <property type="match status" value="1"/>
</dbReference>
<keyword evidence="2" id="KW-0479">Metal-binding</keyword>
<dbReference type="PANTHER" id="PTHR42648:SF11">
    <property type="entry name" value="TRANSPOSON TY4-P GAG-POL POLYPROTEIN"/>
    <property type="match status" value="1"/>
</dbReference>
<evidence type="ECO:0000256" key="5">
    <source>
        <dbReference type="ARBA" id="ARBA00022842"/>
    </source>
</evidence>
<name>A0A8T0F8Y8_ARGBR</name>
<dbReference type="InterPro" id="IPR036397">
    <property type="entry name" value="RNaseH_sf"/>
</dbReference>
<dbReference type="AlphaFoldDB" id="A0A8T0F8Y8"/>
<dbReference type="GO" id="GO:0046872">
    <property type="term" value="F:metal ion binding"/>
    <property type="evidence" value="ECO:0007669"/>
    <property type="project" value="UniProtKB-KW"/>
</dbReference>
<dbReference type="InterPro" id="IPR012337">
    <property type="entry name" value="RNaseH-like_sf"/>
</dbReference>
<evidence type="ECO:0000256" key="1">
    <source>
        <dbReference type="ARBA" id="ARBA00022722"/>
    </source>
</evidence>
<evidence type="ECO:0000256" key="9">
    <source>
        <dbReference type="ARBA" id="ARBA00023172"/>
    </source>
</evidence>
<keyword evidence="5" id="KW-0460">Magnesium</keyword>
<evidence type="ECO:0000256" key="4">
    <source>
        <dbReference type="ARBA" id="ARBA00022801"/>
    </source>
</evidence>
<organism evidence="10 11">
    <name type="scientific">Argiope bruennichi</name>
    <name type="common">Wasp spider</name>
    <name type="synonym">Aranea bruennichi</name>
    <dbReference type="NCBI Taxonomy" id="94029"/>
    <lineage>
        <taxon>Eukaryota</taxon>
        <taxon>Metazoa</taxon>
        <taxon>Ecdysozoa</taxon>
        <taxon>Arthropoda</taxon>
        <taxon>Chelicerata</taxon>
        <taxon>Arachnida</taxon>
        <taxon>Araneae</taxon>
        <taxon>Araneomorphae</taxon>
        <taxon>Entelegynae</taxon>
        <taxon>Araneoidea</taxon>
        <taxon>Araneidae</taxon>
        <taxon>Argiope</taxon>
    </lineage>
</organism>
<protein>
    <submittedName>
        <fullName evidence="10">Retrovirus-related Pol polyprotein like</fullName>
    </submittedName>
</protein>
<keyword evidence="8" id="KW-0239">DNA-directed DNA polymerase</keyword>
<dbReference type="GO" id="GO:0003964">
    <property type="term" value="F:RNA-directed DNA polymerase activity"/>
    <property type="evidence" value="ECO:0007669"/>
    <property type="project" value="UniProtKB-KW"/>
</dbReference>
<dbReference type="EMBL" id="JABXBU010000030">
    <property type="protein sequence ID" value="KAF8785850.1"/>
    <property type="molecule type" value="Genomic_DNA"/>
</dbReference>
<reference evidence="10" key="2">
    <citation type="submission" date="2020-06" db="EMBL/GenBank/DDBJ databases">
        <authorList>
            <person name="Sheffer M."/>
        </authorList>
    </citation>
    <scope>NUCLEOTIDE SEQUENCE</scope>
</reference>
<keyword evidence="8" id="KW-0548">Nucleotidyltransferase</keyword>
<evidence type="ECO:0000256" key="3">
    <source>
        <dbReference type="ARBA" id="ARBA00022759"/>
    </source>
</evidence>
<dbReference type="Gene3D" id="3.30.420.10">
    <property type="entry name" value="Ribonuclease H-like superfamily/Ribonuclease H"/>
    <property type="match status" value="1"/>
</dbReference>
<gene>
    <name evidence="10" type="ORF">HNY73_011351</name>
</gene>
<keyword evidence="4" id="KW-0378">Hydrolase</keyword>
<keyword evidence="9" id="KW-0233">DNA recombination</keyword>
<dbReference type="Proteomes" id="UP000807504">
    <property type="component" value="Unassembled WGS sequence"/>
</dbReference>
<keyword evidence="6" id="KW-0229">DNA integration</keyword>
<proteinExistence type="predicted"/>
<keyword evidence="3" id="KW-0255">Endonuclease</keyword>
<evidence type="ECO:0000256" key="7">
    <source>
        <dbReference type="ARBA" id="ARBA00022918"/>
    </source>
</evidence>
<dbReference type="GO" id="GO:0015074">
    <property type="term" value="P:DNA integration"/>
    <property type="evidence" value="ECO:0007669"/>
    <property type="project" value="UniProtKB-KW"/>
</dbReference>
<keyword evidence="8" id="KW-0808">Transferase</keyword>
<dbReference type="GO" id="GO:0016787">
    <property type="term" value="F:hydrolase activity"/>
    <property type="evidence" value="ECO:0007669"/>
    <property type="project" value="UniProtKB-KW"/>
</dbReference>
<keyword evidence="11" id="KW-1185">Reference proteome</keyword>